<gene>
    <name evidence="4" type="primary">Armc4</name>
    <name evidence="4" type="ORF">AWC38_SpisGene4619</name>
</gene>
<dbReference type="InterPro" id="IPR000225">
    <property type="entry name" value="Armadillo"/>
</dbReference>
<dbReference type="Pfam" id="PF00514">
    <property type="entry name" value="Arm"/>
    <property type="match status" value="1"/>
</dbReference>
<dbReference type="PROSITE" id="PS50176">
    <property type="entry name" value="ARM_REPEAT"/>
    <property type="match status" value="1"/>
</dbReference>
<dbReference type="SUPFAM" id="SSF48371">
    <property type="entry name" value="ARM repeat"/>
    <property type="match status" value="2"/>
</dbReference>
<evidence type="ECO:0000313" key="4">
    <source>
        <dbReference type="EMBL" id="PFX30596.1"/>
    </source>
</evidence>
<feature type="compositionally biased region" description="Acidic residues" evidence="3">
    <location>
        <begin position="400"/>
        <end position="410"/>
    </location>
</feature>
<dbReference type="InterPro" id="IPR016024">
    <property type="entry name" value="ARM-type_fold"/>
</dbReference>
<name>A0A2B4SMK5_STYPI</name>
<dbReference type="SMART" id="SM00185">
    <property type="entry name" value="ARM"/>
    <property type="match status" value="10"/>
</dbReference>
<feature type="region of interest" description="Disordered" evidence="3">
    <location>
        <begin position="509"/>
        <end position="569"/>
    </location>
</feature>
<reference evidence="5" key="1">
    <citation type="journal article" date="2017" name="bioRxiv">
        <title>Comparative analysis of the genomes of Stylophora pistillata and Acropora digitifera provides evidence for extensive differences between species of corals.</title>
        <authorList>
            <person name="Voolstra C.R."/>
            <person name="Li Y."/>
            <person name="Liew Y.J."/>
            <person name="Baumgarten S."/>
            <person name="Zoccola D."/>
            <person name="Flot J.-F."/>
            <person name="Tambutte S."/>
            <person name="Allemand D."/>
            <person name="Aranda M."/>
        </authorList>
    </citation>
    <scope>NUCLEOTIDE SEQUENCE [LARGE SCALE GENOMIC DNA]</scope>
</reference>
<feature type="repeat" description="ARM" evidence="1">
    <location>
        <begin position="884"/>
        <end position="914"/>
    </location>
</feature>
<feature type="compositionally biased region" description="Basic and acidic residues" evidence="3">
    <location>
        <begin position="194"/>
        <end position="207"/>
    </location>
</feature>
<dbReference type="PANTHER" id="PTHR46241">
    <property type="entry name" value="ARMADILLO REPEAT-CONTAINING PROTEIN 4 ARMC4"/>
    <property type="match status" value="1"/>
</dbReference>
<evidence type="ECO:0000256" key="3">
    <source>
        <dbReference type="SAM" id="MobiDB-lite"/>
    </source>
</evidence>
<feature type="compositionally biased region" description="Polar residues" evidence="3">
    <location>
        <begin position="528"/>
        <end position="544"/>
    </location>
</feature>
<feature type="coiled-coil region" evidence="2">
    <location>
        <begin position="30"/>
        <end position="57"/>
    </location>
</feature>
<keyword evidence="5" id="KW-1185">Reference proteome</keyword>
<dbReference type="PANTHER" id="PTHR46241:SF1">
    <property type="entry name" value="OUTER DYNEIN ARM-DOCKING COMPLEX SUBUNIT 2"/>
    <property type="match status" value="1"/>
</dbReference>
<proteinExistence type="predicted"/>
<feature type="compositionally biased region" description="Basic and acidic residues" evidence="3">
    <location>
        <begin position="381"/>
        <end position="399"/>
    </location>
</feature>
<feature type="compositionally biased region" description="Polar residues" evidence="3">
    <location>
        <begin position="369"/>
        <end position="380"/>
    </location>
</feature>
<protein>
    <submittedName>
        <fullName evidence="4">Armadillo repeat-containing protein 4</fullName>
    </submittedName>
</protein>
<feature type="region of interest" description="Disordered" evidence="3">
    <location>
        <begin position="285"/>
        <end position="330"/>
    </location>
</feature>
<feature type="region of interest" description="Disordered" evidence="3">
    <location>
        <begin position="358"/>
        <end position="488"/>
    </location>
</feature>
<feature type="compositionally biased region" description="Basic and acidic residues" evidence="3">
    <location>
        <begin position="432"/>
        <end position="446"/>
    </location>
</feature>
<sequence length="1170" mass="132003">MDRHYLHEGEITFTRSDMEIVLPSLENSTKKKLNSSFSAEQRRFESLERQIQMEKQEMSQRLSLERKGFLRSSLIFKERSELSSRRSARTKDSEHKLRDKVSRSGEKAQEKHVAFVNDDKAPLLEKSPYYFPPLYKNVERDLKQKQTMQEKVEITKKEPFDTEAIRNCRYLRLSTAQKRQIETEKSSFGSKLENTSDAHIRNTPEKGQREIRGIKSLKMATEKDVDDHGRLQVAEEAVRIVRRFNTMGKDKEDRQKKIIELCTDIAGILDAKRRLEDLVEKQQTELTELRQQTSSAYTSSTSGRGSLTPEGASDSASAPHVFYSPSSSGRVTALCTRGTDPFYNWPVERTFTATCNRSTSPLVFPDCSDMTSSAEYSNQEQKGKKSDTIEDHVEKLVREVEEEDHSEEENADGKPQGKRDNEAELNDNDEQLETKENDGETEERKKTSPQRPGRLEGASSKKQVRKSESKRRDRSPKNNGGEKLDFKPSREKTYKTLWKNNHINLFDESRSAKERRKNAKNRVKDNVSAGSKTKSIRQRSSFKNTADKHQSESSSSSCDSEEDEELPRKVKPELTTEYWDIHKLIKFLKVGNPTATVIALCALRDISLDQESSQLAILDLGGITLLLNILKTDYWRCVIGSLKILREITNTKRINTEICRLGGIQQLIDCLQQDLKEVQSLAAETLSHVVTFRLAHRAIRRGRGIRYLVNIIQQENRKRTRPPSKLDSDFGLTRNACMALWSCSKSSKNIQAIRLAGAVPILASLLVRGTDDVILPTMGILMECASEPTFREDIRKEGMIEAIVKHLKKGDTALKTLCANALFKCAEDDSTRELIFRFGGLELLVQIMMGSRSSENTELLAATVGALWKCALNKNNVKRLEQFGAVKALILLLKNPEQTNKVLANTLGAMHEFAHSKRTLLTLKEDKVIHVVVRALSITERPVLINATRLLAICAKEESCRSTILHTDGLRLLWSLLKFLDSDVVAAAAEAISECVVDEEESAEIVRSFVGGLELITSLLRSDDRQVLISVNKAIISIGRDRENLSILTDYEVVPLLISLVYTKDEELKRWVAQAIATCSGLDKNVKSFSSAVVPLANSLKRSSGVAVKRAVACALERLSLDPYNCFIIQQHDALKTLLALTSSDDERVQEAAAGCIKNMRTNTMNMLAR</sequence>
<evidence type="ECO:0000313" key="5">
    <source>
        <dbReference type="Proteomes" id="UP000225706"/>
    </source>
</evidence>
<evidence type="ECO:0000256" key="1">
    <source>
        <dbReference type="PROSITE-ProRule" id="PRU00259"/>
    </source>
</evidence>
<keyword evidence="2" id="KW-0175">Coiled coil</keyword>
<feature type="compositionally biased region" description="Low complexity" evidence="3">
    <location>
        <begin position="285"/>
        <end position="306"/>
    </location>
</feature>
<dbReference type="OrthoDB" id="1683831at2759"/>
<dbReference type="EMBL" id="LSMT01000048">
    <property type="protein sequence ID" value="PFX30596.1"/>
    <property type="molecule type" value="Genomic_DNA"/>
</dbReference>
<evidence type="ECO:0000256" key="2">
    <source>
        <dbReference type="SAM" id="Coils"/>
    </source>
</evidence>
<comment type="caution">
    <text evidence="4">The sequence shown here is derived from an EMBL/GenBank/DDBJ whole genome shotgun (WGS) entry which is preliminary data.</text>
</comment>
<feature type="compositionally biased region" description="Basic and acidic residues" evidence="3">
    <location>
        <begin position="411"/>
        <end position="422"/>
    </location>
</feature>
<accession>A0A2B4SMK5</accession>
<dbReference type="STRING" id="50429.A0A2B4SMK5"/>
<organism evidence="4 5">
    <name type="scientific">Stylophora pistillata</name>
    <name type="common">Smooth cauliflower coral</name>
    <dbReference type="NCBI Taxonomy" id="50429"/>
    <lineage>
        <taxon>Eukaryota</taxon>
        <taxon>Metazoa</taxon>
        <taxon>Cnidaria</taxon>
        <taxon>Anthozoa</taxon>
        <taxon>Hexacorallia</taxon>
        <taxon>Scleractinia</taxon>
        <taxon>Astrocoeniina</taxon>
        <taxon>Pocilloporidae</taxon>
        <taxon>Stylophora</taxon>
    </lineage>
</organism>
<feature type="region of interest" description="Disordered" evidence="3">
    <location>
        <begin position="81"/>
        <end position="110"/>
    </location>
</feature>
<dbReference type="Proteomes" id="UP000225706">
    <property type="component" value="Unassembled WGS sequence"/>
</dbReference>
<dbReference type="Gene3D" id="1.25.10.10">
    <property type="entry name" value="Leucine-rich Repeat Variant"/>
    <property type="match status" value="3"/>
</dbReference>
<dbReference type="InterPro" id="IPR011989">
    <property type="entry name" value="ARM-like"/>
</dbReference>
<feature type="region of interest" description="Disordered" evidence="3">
    <location>
        <begin position="182"/>
        <end position="207"/>
    </location>
</feature>
<dbReference type="AlphaFoldDB" id="A0A2B4SMK5"/>